<gene>
    <name evidence="2" type="ORF">I4641_15985</name>
</gene>
<feature type="domain" description="N-acetyltransferase" evidence="1">
    <location>
        <begin position="13"/>
        <end position="191"/>
    </location>
</feature>
<reference evidence="2" key="1">
    <citation type="journal article" date="2021" name="Antonie Van Leeuwenhoek">
        <title>Draft genome and description of Waterburya agarophytonicola gen. nov. sp. nov. (Pleurocapsales, Cyanobacteria): a seaweed symbiont.</title>
        <authorList>
            <person name="Bonthond G."/>
            <person name="Shalygin S."/>
            <person name="Bayer T."/>
            <person name="Weinberger F."/>
        </authorList>
    </citation>
    <scope>NUCLEOTIDE SEQUENCE</scope>
    <source>
        <strain evidence="2">KI4</strain>
    </source>
</reference>
<dbReference type="PANTHER" id="PTHR47489:SF2">
    <property type="entry name" value="GCN5-RELATED N-ACETYLTRANSFERASE 5, CHLOROPLASTIC"/>
    <property type="match status" value="1"/>
</dbReference>
<proteinExistence type="predicted"/>
<organism evidence="2 3">
    <name type="scientific">Waterburya agarophytonicola KI4</name>
    <dbReference type="NCBI Taxonomy" id="2874699"/>
    <lineage>
        <taxon>Bacteria</taxon>
        <taxon>Bacillati</taxon>
        <taxon>Cyanobacteriota</taxon>
        <taxon>Cyanophyceae</taxon>
        <taxon>Pleurocapsales</taxon>
        <taxon>Hyellaceae</taxon>
        <taxon>Waterburya</taxon>
        <taxon>Waterburya agarophytonicola</taxon>
    </lineage>
</organism>
<dbReference type="Gene3D" id="3.40.630.30">
    <property type="match status" value="1"/>
</dbReference>
<dbReference type="RefSeq" id="WP_229641569.1">
    <property type="nucleotide sequence ID" value="NZ_JADWDC010000044.1"/>
</dbReference>
<name>A0A964BTL0_9CYAN</name>
<dbReference type="PROSITE" id="PS51186">
    <property type="entry name" value="GNAT"/>
    <property type="match status" value="1"/>
</dbReference>
<dbReference type="PANTHER" id="PTHR47489">
    <property type="entry name" value="ACYL-COA N-ACYLTRANSFERASES (NAT) SUPERFAMILY PROTEIN"/>
    <property type="match status" value="1"/>
</dbReference>
<dbReference type="CDD" id="cd04301">
    <property type="entry name" value="NAT_SF"/>
    <property type="match status" value="1"/>
</dbReference>
<dbReference type="AlphaFoldDB" id="A0A964BTL0"/>
<sequence>MVLESDVNHNLRLNIHQASIEDTRTISSILAKSFYDFPNFAGWVYPFLQFTINEDLRYRLRSRSPLYACVVAKLANSNLGQTIEHNLDRGIVGTVEISLRSASFWSNETQYPYISNLAVKQDYRRLGIGSQLLAKCEEIALDWGYKETYLHVLDKNDSAKQLYCHSGYQISQIDINWSNLWFDYSPRLLLKKQI</sequence>
<keyword evidence="3" id="KW-1185">Reference proteome</keyword>
<dbReference type="Pfam" id="PF00583">
    <property type="entry name" value="Acetyltransf_1"/>
    <property type="match status" value="1"/>
</dbReference>
<evidence type="ECO:0000313" key="3">
    <source>
        <dbReference type="Proteomes" id="UP000729733"/>
    </source>
</evidence>
<evidence type="ECO:0000313" key="2">
    <source>
        <dbReference type="EMBL" id="MCC0178477.1"/>
    </source>
</evidence>
<evidence type="ECO:0000259" key="1">
    <source>
        <dbReference type="PROSITE" id="PS51186"/>
    </source>
</evidence>
<comment type="caution">
    <text evidence="2">The sequence shown here is derived from an EMBL/GenBank/DDBJ whole genome shotgun (WGS) entry which is preliminary data.</text>
</comment>
<dbReference type="InterPro" id="IPR000182">
    <property type="entry name" value="GNAT_dom"/>
</dbReference>
<accession>A0A964BTL0</accession>
<dbReference type="GO" id="GO:0016747">
    <property type="term" value="F:acyltransferase activity, transferring groups other than amino-acyl groups"/>
    <property type="evidence" value="ECO:0007669"/>
    <property type="project" value="InterPro"/>
</dbReference>
<protein>
    <submittedName>
        <fullName evidence="2">GNAT family N-acetyltransferase</fullName>
    </submittedName>
</protein>
<dbReference type="InterPro" id="IPR016181">
    <property type="entry name" value="Acyl_CoA_acyltransferase"/>
</dbReference>
<dbReference type="SUPFAM" id="SSF55729">
    <property type="entry name" value="Acyl-CoA N-acyltransferases (Nat)"/>
    <property type="match status" value="1"/>
</dbReference>
<dbReference type="Proteomes" id="UP000729733">
    <property type="component" value="Unassembled WGS sequence"/>
</dbReference>
<dbReference type="EMBL" id="JADWDC010000044">
    <property type="protein sequence ID" value="MCC0178477.1"/>
    <property type="molecule type" value="Genomic_DNA"/>
</dbReference>